<gene>
    <name evidence="2" type="ORF">EXIGLDRAFT_634662</name>
</gene>
<feature type="domain" description="DUF6570" evidence="1">
    <location>
        <begin position="3"/>
        <end position="85"/>
    </location>
</feature>
<dbReference type="InterPro" id="IPR046700">
    <property type="entry name" value="DUF6570"/>
</dbReference>
<accession>A0A166MGS8</accession>
<organism evidence="2 3">
    <name type="scientific">Exidia glandulosa HHB12029</name>
    <dbReference type="NCBI Taxonomy" id="1314781"/>
    <lineage>
        <taxon>Eukaryota</taxon>
        <taxon>Fungi</taxon>
        <taxon>Dikarya</taxon>
        <taxon>Basidiomycota</taxon>
        <taxon>Agaricomycotina</taxon>
        <taxon>Agaricomycetes</taxon>
        <taxon>Auriculariales</taxon>
        <taxon>Exidiaceae</taxon>
        <taxon>Exidia</taxon>
    </lineage>
</organism>
<dbReference type="STRING" id="1314781.A0A166MGS8"/>
<dbReference type="OrthoDB" id="3221862at2759"/>
<dbReference type="Pfam" id="PF20209">
    <property type="entry name" value="DUF6570"/>
    <property type="match status" value="1"/>
</dbReference>
<dbReference type="EMBL" id="KV427218">
    <property type="protein sequence ID" value="KZV78014.1"/>
    <property type="molecule type" value="Genomic_DNA"/>
</dbReference>
<sequence>MGKLTGNLICYPNPYPILNDVLPPHRDDLDDMLAIVFTGVARPTDEDRKRIPFAVRRNNVRRALEWLKRNNSLYRDLTISDSNLDSYEDGAIPIIMSWNEETDNNPLESRAANDNEEAIGADSGECPFAVNGVAYDFLTADNLNAVKALTWNHMMQGGKALAVPHGHTPDSLWHNHNLFPNMFPWLFPYGVGGICNPSIRCELSEHAHKRHLMLYYDK</sequence>
<evidence type="ECO:0000313" key="3">
    <source>
        <dbReference type="Proteomes" id="UP000077266"/>
    </source>
</evidence>
<protein>
    <recommendedName>
        <fullName evidence="1">DUF6570 domain-containing protein</fullName>
    </recommendedName>
</protein>
<dbReference type="AlphaFoldDB" id="A0A166MGS8"/>
<dbReference type="InParanoid" id="A0A166MGS8"/>
<dbReference type="Proteomes" id="UP000077266">
    <property type="component" value="Unassembled WGS sequence"/>
</dbReference>
<evidence type="ECO:0000259" key="1">
    <source>
        <dbReference type="Pfam" id="PF20209"/>
    </source>
</evidence>
<evidence type="ECO:0000313" key="2">
    <source>
        <dbReference type="EMBL" id="KZV78014.1"/>
    </source>
</evidence>
<feature type="non-terminal residue" evidence="2">
    <location>
        <position position="218"/>
    </location>
</feature>
<name>A0A166MGS8_EXIGL</name>
<proteinExistence type="predicted"/>
<reference evidence="2 3" key="1">
    <citation type="journal article" date="2016" name="Mol. Biol. Evol.">
        <title>Comparative Genomics of Early-Diverging Mushroom-Forming Fungi Provides Insights into the Origins of Lignocellulose Decay Capabilities.</title>
        <authorList>
            <person name="Nagy L.G."/>
            <person name="Riley R."/>
            <person name="Tritt A."/>
            <person name="Adam C."/>
            <person name="Daum C."/>
            <person name="Floudas D."/>
            <person name="Sun H."/>
            <person name="Yadav J.S."/>
            <person name="Pangilinan J."/>
            <person name="Larsson K.H."/>
            <person name="Matsuura K."/>
            <person name="Barry K."/>
            <person name="Labutti K."/>
            <person name="Kuo R."/>
            <person name="Ohm R.A."/>
            <person name="Bhattacharya S.S."/>
            <person name="Shirouzu T."/>
            <person name="Yoshinaga Y."/>
            <person name="Martin F.M."/>
            <person name="Grigoriev I.V."/>
            <person name="Hibbett D.S."/>
        </authorList>
    </citation>
    <scope>NUCLEOTIDE SEQUENCE [LARGE SCALE GENOMIC DNA]</scope>
    <source>
        <strain evidence="2 3">HHB12029</strain>
    </source>
</reference>
<keyword evidence="3" id="KW-1185">Reference proteome</keyword>